<dbReference type="PANTHER" id="PTHR12818">
    <property type="entry name" value="TRNA (ADENINE(37)-N6)-METHYLTRANSFERASE"/>
    <property type="match status" value="1"/>
</dbReference>
<keyword evidence="6" id="KW-1185">Reference proteome</keyword>
<comment type="caution">
    <text evidence="5">The sequence shown here is derived from an EMBL/GenBank/DDBJ whole genome shotgun (WGS) entry which is preliminary data.</text>
</comment>
<keyword evidence="1" id="KW-0949">S-adenosyl-L-methionine</keyword>
<gene>
    <name evidence="5" type="ORF">SNE40_012215</name>
</gene>
<reference evidence="5 6" key="1">
    <citation type="submission" date="2024-01" db="EMBL/GenBank/DDBJ databases">
        <title>The genome of the rayed Mediterranean limpet Patella caerulea (Linnaeus, 1758).</title>
        <authorList>
            <person name="Anh-Thu Weber A."/>
            <person name="Halstead-Nussloch G."/>
        </authorList>
    </citation>
    <scope>NUCLEOTIDE SEQUENCE [LARGE SCALE GENOMIC DNA]</scope>
    <source>
        <strain evidence="5">AATW-2023a</strain>
        <tissue evidence="5">Whole specimen</tissue>
    </source>
</reference>
<feature type="compositionally biased region" description="Polar residues" evidence="3">
    <location>
        <begin position="146"/>
        <end position="155"/>
    </location>
</feature>
<dbReference type="Pfam" id="PF01980">
    <property type="entry name" value="TrmO_N"/>
    <property type="match status" value="1"/>
</dbReference>
<dbReference type="InterPro" id="IPR023368">
    <property type="entry name" value="UPF0066_cons_site"/>
</dbReference>
<feature type="compositionally biased region" description="Polar residues" evidence="3">
    <location>
        <begin position="194"/>
        <end position="219"/>
    </location>
</feature>
<evidence type="ECO:0000256" key="3">
    <source>
        <dbReference type="SAM" id="MobiDB-lite"/>
    </source>
</evidence>
<dbReference type="AlphaFoldDB" id="A0AAN8JNX2"/>
<dbReference type="InterPro" id="IPR036414">
    <property type="entry name" value="YaeB_N_sf"/>
</dbReference>
<evidence type="ECO:0000313" key="6">
    <source>
        <dbReference type="Proteomes" id="UP001347796"/>
    </source>
</evidence>
<accession>A0AAN8JNX2</accession>
<organism evidence="5 6">
    <name type="scientific">Patella caerulea</name>
    <name type="common">Rayed Mediterranean limpet</name>
    <dbReference type="NCBI Taxonomy" id="87958"/>
    <lineage>
        <taxon>Eukaryota</taxon>
        <taxon>Metazoa</taxon>
        <taxon>Spiralia</taxon>
        <taxon>Lophotrochozoa</taxon>
        <taxon>Mollusca</taxon>
        <taxon>Gastropoda</taxon>
        <taxon>Patellogastropoda</taxon>
        <taxon>Patelloidea</taxon>
        <taxon>Patellidae</taxon>
        <taxon>Patella</taxon>
    </lineage>
</organism>
<dbReference type="PROSITE" id="PS01318">
    <property type="entry name" value="TSAA_1"/>
    <property type="match status" value="1"/>
</dbReference>
<evidence type="ECO:0000256" key="2">
    <source>
        <dbReference type="ARBA" id="ARBA00033753"/>
    </source>
</evidence>
<dbReference type="Proteomes" id="UP001347796">
    <property type="component" value="Unassembled WGS sequence"/>
</dbReference>
<dbReference type="InterPro" id="IPR036413">
    <property type="entry name" value="YaeB-like_sf"/>
</dbReference>
<evidence type="ECO:0000259" key="4">
    <source>
        <dbReference type="PROSITE" id="PS51668"/>
    </source>
</evidence>
<sequence length="441" mass="49546">MEMCAIGVMKSVFLYKNGTPRQSSVCQRARGSITIDKSIFNNPDHSLQGLEEYSHVWIMFIFHQNNNSHFKAKVRPPRLGGKRLGVFSTRSPYRPNPIGLTLAKLDRVEGSTVYVSGIDILNETPIIDIKPYIPDYDQPVTRPDNHSTTTQSQNIDTEETGCPDVSELSQNSVVDCVLNSSSMDDRDNDKSKELQTSVENSNKSQPLQVTGSVDASRGTTLQSQTCHSLNPERIIFPKTPNTCENKTSLPITECANDPSREITTPIQNVANQWHQTVLNTHKDYDVSCVGTIAQNALNSTEKSLCVCEKEQTNTFEVSTEAIPCDIKVKTASWLEDAKDTQLTVRFTQNAKEELLTFSSEASDDTHNLKFILNPKELEEAIVEILRGDPRSIYRKKSCGDSLYYFTVDIVHVTCWFDENMVEVLRLKSISDVRHLNQSKIT</sequence>
<protein>
    <recommendedName>
        <fullName evidence="4">TsaA-like domain-containing protein</fullName>
    </recommendedName>
</protein>
<dbReference type="PROSITE" id="PS51668">
    <property type="entry name" value="TSAA_2"/>
    <property type="match status" value="1"/>
</dbReference>
<dbReference type="FunFam" id="3.30.2310.10:FF:000002">
    <property type="entry name" value="tRNA methyltransferase O"/>
    <property type="match status" value="1"/>
</dbReference>
<feature type="region of interest" description="Disordered" evidence="3">
    <location>
        <begin position="179"/>
        <end position="219"/>
    </location>
</feature>
<dbReference type="InterPro" id="IPR023370">
    <property type="entry name" value="TrmO-like_N"/>
</dbReference>
<dbReference type="NCBIfam" id="TIGR00104">
    <property type="entry name" value="tRNA_TsaA"/>
    <property type="match status" value="1"/>
</dbReference>
<dbReference type="Gene3D" id="3.30.2310.10">
    <property type="entry name" value="YaeB-like"/>
    <property type="match status" value="1"/>
</dbReference>
<comment type="similarity">
    <text evidence="2">Belongs to the tRNA methyltransferase O family.</text>
</comment>
<dbReference type="PANTHER" id="PTHR12818:SF0">
    <property type="entry name" value="TRNA (ADENINE(37)-N6)-METHYLTRANSFERASE"/>
    <property type="match status" value="1"/>
</dbReference>
<proteinExistence type="inferred from homology"/>
<evidence type="ECO:0000313" key="5">
    <source>
        <dbReference type="EMBL" id="KAK6179980.1"/>
    </source>
</evidence>
<feature type="region of interest" description="Disordered" evidence="3">
    <location>
        <begin position="137"/>
        <end position="166"/>
    </location>
</feature>
<dbReference type="Gene3D" id="2.40.30.70">
    <property type="entry name" value="YaeB-like"/>
    <property type="match status" value="1"/>
</dbReference>
<dbReference type="InterPro" id="IPR040372">
    <property type="entry name" value="YaeB-like"/>
</dbReference>
<dbReference type="EMBL" id="JAZGQO010000008">
    <property type="protein sequence ID" value="KAK6179980.1"/>
    <property type="molecule type" value="Genomic_DNA"/>
</dbReference>
<evidence type="ECO:0000256" key="1">
    <source>
        <dbReference type="ARBA" id="ARBA00022691"/>
    </source>
</evidence>
<feature type="domain" description="TsaA-like" evidence="4">
    <location>
        <begin position="3"/>
        <end position="141"/>
    </location>
</feature>
<name>A0AAN8JNX2_PATCE</name>
<dbReference type="CDD" id="cd09281">
    <property type="entry name" value="UPF0066"/>
    <property type="match status" value="1"/>
</dbReference>
<dbReference type="SUPFAM" id="SSF118196">
    <property type="entry name" value="YaeB-like"/>
    <property type="match status" value="2"/>
</dbReference>
<feature type="compositionally biased region" description="Basic and acidic residues" evidence="3">
    <location>
        <begin position="183"/>
        <end position="193"/>
    </location>
</feature>